<comment type="caution">
    <text evidence="1">The sequence shown here is derived from an EMBL/GenBank/DDBJ whole genome shotgun (WGS) entry which is preliminary data.</text>
</comment>
<dbReference type="Proteomes" id="UP000242246">
    <property type="component" value="Unassembled WGS sequence"/>
</dbReference>
<sequence length="140" mass="15874">MKYSFEMTTKATPEEIWHNYSDVQKWFIWEADLLDIKLDGPFQTGVFGEMTLEGMPPLAFELVEVLDHRSFCDVTKIPGIGSLYFNHELIPTVQGTVIKHSVELVCIADNEEEKQLSFLTQVFSDVPQAIFSLAKASVKS</sequence>
<dbReference type="STRING" id="1348632.GCA_001591745_01391"/>
<evidence type="ECO:0000313" key="2">
    <source>
        <dbReference type="Proteomes" id="UP000242246"/>
    </source>
</evidence>
<dbReference type="SUPFAM" id="SSF55961">
    <property type="entry name" value="Bet v1-like"/>
    <property type="match status" value="1"/>
</dbReference>
<proteinExistence type="predicted"/>
<keyword evidence="2" id="KW-1185">Reference proteome</keyword>
<protein>
    <recommendedName>
        <fullName evidence="3">Polyketide cyclase</fullName>
    </recommendedName>
</protein>
<dbReference type="InterPro" id="IPR023393">
    <property type="entry name" value="START-like_dom_sf"/>
</dbReference>
<accession>A0A2A5RY17</accession>
<dbReference type="EMBL" id="JXJX01000010">
    <property type="protein sequence ID" value="PCS06094.1"/>
    <property type="molecule type" value="Genomic_DNA"/>
</dbReference>
<evidence type="ECO:0008006" key="3">
    <source>
        <dbReference type="Google" id="ProtNLM"/>
    </source>
</evidence>
<dbReference type="OrthoDB" id="9810827at2"/>
<dbReference type="Gene3D" id="3.30.530.20">
    <property type="match status" value="1"/>
</dbReference>
<dbReference type="RefSeq" id="WP_068163585.1">
    <property type="nucleotide sequence ID" value="NZ_JXJX01000010.1"/>
</dbReference>
<gene>
    <name evidence="1" type="ORF">RU87_GL000290</name>
</gene>
<name>A0A2A5RY17_9LACT</name>
<evidence type="ECO:0000313" key="1">
    <source>
        <dbReference type="EMBL" id="PCS06094.1"/>
    </source>
</evidence>
<dbReference type="AlphaFoldDB" id="A0A2A5RY17"/>
<reference evidence="1 2" key="1">
    <citation type="submission" date="2014-12" db="EMBL/GenBank/DDBJ databases">
        <title>Draft genome sequences of 10 type strains of Lactococcus.</title>
        <authorList>
            <person name="Sun Z."/>
            <person name="Zhong Z."/>
            <person name="Liu W."/>
            <person name="Zhang W."/>
            <person name="Zhang H."/>
        </authorList>
    </citation>
    <scope>NUCLEOTIDE SEQUENCE [LARGE SCALE GENOMIC DNA]</scope>
    <source>
        <strain evidence="1 2">DSM 20686</strain>
    </source>
</reference>
<organism evidence="1 2">
    <name type="scientific">Pseudolactococcus plantarum</name>
    <dbReference type="NCBI Taxonomy" id="1365"/>
    <lineage>
        <taxon>Bacteria</taxon>
        <taxon>Bacillati</taxon>
        <taxon>Bacillota</taxon>
        <taxon>Bacilli</taxon>
        <taxon>Lactobacillales</taxon>
        <taxon>Streptococcaceae</taxon>
        <taxon>Pseudolactococcus</taxon>
    </lineage>
</organism>